<sequence length="176" mass="20006">MFNGSITPKLCHLYNLQIMDLAHNHITGRIPHCFGNLSAMVFGQTNFFWAGYSAEPSIYTDKLTQVIIGRELEYMRIVLHIAVNLDLSCNNFVGPIRGELTNLTGLIGLNRKSLDRKHPKQHWSDEVIAITGFLSKQPFRLDSRKRSVVIFLKPPELIVQQDVRTNPIRQPAPNLS</sequence>
<dbReference type="InterPro" id="IPR032675">
    <property type="entry name" value="LRR_dom_sf"/>
</dbReference>
<dbReference type="SUPFAM" id="SSF52058">
    <property type="entry name" value="L domain-like"/>
    <property type="match status" value="1"/>
</dbReference>
<dbReference type="EMBL" id="JADFTS010000003">
    <property type="protein sequence ID" value="KAF9617814.1"/>
    <property type="molecule type" value="Genomic_DNA"/>
</dbReference>
<dbReference type="Gene3D" id="3.80.10.10">
    <property type="entry name" value="Ribonuclease Inhibitor"/>
    <property type="match status" value="1"/>
</dbReference>
<keyword evidence="6" id="KW-0325">Glycoprotein</keyword>
<reference evidence="7 8" key="1">
    <citation type="submission" date="2020-10" db="EMBL/GenBank/DDBJ databases">
        <title>The Coptis chinensis genome and diversification of protoberbering-type alkaloids.</title>
        <authorList>
            <person name="Wang B."/>
            <person name="Shu S."/>
            <person name="Song C."/>
            <person name="Liu Y."/>
        </authorList>
    </citation>
    <scope>NUCLEOTIDE SEQUENCE [LARGE SCALE GENOMIC DNA]</scope>
    <source>
        <strain evidence="7">HL-2020</strain>
        <tissue evidence="7">Leaf</tissue>
    </source>
</reference>
<dbReference type="Pfam" id="PF00560">
    <property type="entry name" value="LRR_1"/>
    <property type="match status" value="1"/>
</dbReference>
<name>A0A835M8M4_9MAGN</name>
<keyword evidence="8" id="KW-1185">Reference proteome</keyword>
<evidence type="ECO:0000256" key="5">
    <source>
        <dbReference type="ARBA" id="ARBA00023136"/>
    </source>
</evidence>
<dbReference type="PANTHER" id="PTHR48063">
    <property type="entry name" value="LRR RECEPTOR-LIKE KINASE"/>
    <property type="match status" value="1"/>
</dbReference>
<dbReference type="InterPro" id="IPR046956">
    <property type="entry name" value="RLP23-like"/>
</dbReference>
<dbReference type="Proteomes" id="UP000631114">
    <property type="component" value="Unassembled WGS sequence"/>
</dbReference>
<dbReference type="InterPro" id="IPR001611">
    <property type="entry name" value="Leu-rich_rpt"/>
</dbReference>
<comment type="caution">
    <text evidence="7">The sequence shown here is derived from an EMBL/GenBank/DDBJ whole genome shotgun (WGS) entry which is preliminary data.</text>
</comment>
<keyword evidence="5" id="KW-0472">Membrane</keyword>
<dbReference type="PANTHER" id="PTHR48063:SF112">
    <property type="entry name" value="RECEPTOR LIKE PROTEIN 30-LIKE"/>
    <property type="match status" value="1"/>
</dbReference>
<accession>A0A835M8M4</accession>
<dbReference type="OrthoDB" id="8731593at2759"/>
<organism evidence="7 8">
    <name type="scientific">Coptis chinensis</name>
    <dbReference type="NCBI Taxonomy" id="261450"/>
    <lineage>
        <taxon>Eukaryota</taxon>
        <taxon>Viridiplantae</taxon>
        <taxon>Streptophyta</taxon>
        <taxon>Embryophyta</taxon>
        <taxon>Tracheophyta</taxon>
        <taxon>Spermatophyta</taxon>
        <taxon>Magnoliopsida</taxon>
        <taxon>Ranunculales</taxon>
        <taxon>Ranunculaceae</taxon>
        <taxon>Coptidoideae</taxon>
        <taxon>Coptis</taxon>
    </lineage>
</organism>
<evidence type="ECO:0000313" key="7">
    <source>
        <dbReference type="EMBL" id="KAF9617814.1"/>
    </source>
</evidence>
<evidence type="ECO:0000256" key="3">
    <source>
        <dbReference type="ARBA" id="ARBA00022729"/>
    </source>
</evidence>
<dbReference type="GO" id="GO:0016020">
    <property type="term" value="C:membrane"/>
    <property type="evidence" value="ECO:0007669"/>
    <property type="project" value="UniProtKB-SubCell"/>
</dbReference>
<keyword evidence="4" id="KW-1133">Transmembrane helix</keyword>
<keyword evidence="2" id="KW-0812">Transmembrane</keyword>
<proteinExistence type="predicted"/>
<keyword evidence="3" id="KW-0732">Signal</keyword>
<evidence type="ECO:0000256" key="4">
    <source>
        <dbReference type="ARBA" id="ARBA00022989"/>
    </source>
</evidence>
<dbReference type="AlphaFoldDB" id="A0A835M8M4"/>
<evidence type="ECO:0000256" key="2">
    <source>
        <dbReference type="ARBA" id="ARBA00022692"/>
    </source>
</evidence>
<gene>
    <name evidence="7" type="ORF">IFM89_038996</name>
</gene>
<evidence type="ECO:0000256" key="6">
    <source>
        <dbReference type="ARBA" id="ARBA00023180"/>
    </source>
</evidence>
<evidence type="ECO:0000256" key="1">
    <source>
        <dbReference type="ARBA" id="ARBA00004479"/>
    </source>
</evidence>
<evidence type="ECO:0000313" key="8">
    <source>
        <dbReference type="Proteomes" id="UP000631114"/>
    </source>
</evidence>
<protein>
    <submittedName>
        <fullName evidence="7">Uncharacterized protein</fullName>
    </submittedName>
</protein>
<comment type="subcellular location">
    <subcellularLocation>
        <location evidence="1">Membrane</location>
        <topology evidence="1">Single-pass type I membrane protein</topology>
    </subcellularLocation>
</comment>